<evidence type="ECO:0000256" key="1">
    <source>
        <dbReference type="SAM" id="MobiDB-lite"/>
    </source>
</evidence>
<keyword evidence="2" id="KW-0472">Membrane</keyword>
<name>A0ABN6N794_9BACT</name>
<evidence type="ECO:0000313" key="4">
    <source>
        <dbReference type="Proteomes" id="UP001162734"/>
    </source>
</evidence>
<protein>
    <recommendedName>
        <fullName evidence="5">Type 4 fimbrial biogenesis protein PilX N-terminal domain-containing protein</fullName>
    </recommendedName>
</protein>
<dbReference type="RefSeq" id="WP_248340639.1">
    <property type="nucleotide sequence ID" value="NZ_AP025592.1"/>
</dbReference>
<feature type="region of interest" description="Disordered" evidence="1">
    <location>
        <begin position="204"/>
        <end position="223"/>
    </location>
</feature>
<evidence type="ECO:0000313" key="3">
    <source>
        <dbReference type="EMBL" id="BDG09039.1"/>
    </source>
</evidence>
<reference evidence="4" key="1">
    <citation type="journal article" date="2022" name="Int. J. Syst. Evol. Microbiol.">
        <title>Anaeromyxobacter oryzae sp. nov., Anaeromyxobacter diazotrophicus sp. nov. and Anaeromyxobacter paludicola sp. nov., isolated from paddy soils.</title>
        <authorList>
            <person name="Itoh H."/>
            <person name="Xu Z."/>
            <person name="Mise K."/>
            <person name="Masuda Y."/>
            <person name="Ushijima N."/>
            <person name="Hayakawa C."/>
            <person name="Shiratori Y."/>
            <person name="Senoo K."/>
        </authorList>
    </citation>
    <scope>NUCLEOTIDE SEQUENCE [LARGE SCALE GENOMIC DNA]</scope>
    <source>
        <strain evidence="4">Red630</strain>
    </source>
</reference>
<keyword evidence="2" id="KW-0812">Transmembrane</keyword>
<keyword evidence="4" id="KW-1185">Reference proteome</keyword>
<evidence type="ECO:0000256" key="2">
    <source>
        <dbReference type="SAM" id="Phobius"/>
    </source>
</evidence>
<sequence>MTRSPRLRRPAARRATGAAILFVMALVLAITFLGIALVKIAGSDRIAAAQMGFKDRGLACAEAGIQYGRRFYGSTYEVSHSWNDYLVAPTTSQPGYRYDDPKPNMKDTCNPMTVSCLVPKQTLGYSDGTHLDPGSDLDGDGVPDFWVSVHDDDDERPLGISDNPARDNNETIILRSECINPRFQVNGQNVVIESVLTHVQGSSGYGAATRASNASDLVGGAAQ</sequence>
<dbReference type="Proteomes" id="UP001162734">
    <property type="component" value="Chromosome"/>
</dbReference>
<evidence type="ECO:0008006" key="5">
    <source>
        <dbReference type="Google" id="ProtNLM"/>
    </source>
</evidence>
<keyword evidence="2" id="KW-1133">Transmembrane helix</keyword>
<feature type="transmembrane region" description="Helical" evidence="2">
    <location>
        <begin position="20"/>
        <end position="41"/>
    </location>
</feature>
<gene>
    <name evidence="3" type="ORF">AMPC_21520</name>
</gene>
<proteinExistence type="predicted"/>
<organism evidence="3 4">
    <name type="scientific">Anaeromyxobacter paludicola</name>
    <dbReference type="NCBI Taxonomy" id="2918171"/>
    <lineage>
        <taxon>Bacteria</taxon>
        <taxon>Pseudomonadati</taxon>
        <taxon>Myxococcota</taxon>
        <taxon>Myxococcia</taxon>
        <taxon>Myxococcales</taxon>
        <taxon>Cystobacterineae</taxon>
        <taxon>Anaeromyxobacteraceae</taxon>
        <taxon>Anaeromyxobacter</taxon>
    </lineage>
</organism>
<accession>A0ABN6N794</accession>
<dbReference type="EMBL" id="AP025592">
    <property type="protein sequence ID" value="BDG09039.1"/>
    <property type="molecule type" value="Genomic_DNA"/>
</dbReference>